<evidence type="ECO:0000313" key="4">
    <source>
        <dbReference type="EMBL" id="OOQ90327.1"/>
    </source>
</evidence>
<dbReference type="Pfam" id="PF00857">
    <property type="entry name" value="Isochorismatase"/>
    <property type="match status" value="1"/>
</dbReference>
<evidence type="ECO:0000256" key="2">
    <source>
        <dbReference type="ARBA" id="ARBA00022801"/>
    </source>
</evidence>
<sequence length="205" mass="22602">MSSRTAVLLIDPLNDFLHPDGKLYPTIKASLEATSSFEHMKELVAGARAAHIPIFYGLHQITKDGTYSGWNHMNVSLIKIKQNAAFSEDFGGQILKELEPQPSNGDVVVSRHWNSSSFSNTDLEYQLRQHDITHVVIAGLVTNSCVESTARAARELGFHVTLITDATAAFSIELEKAAVNLVWPLIADQLMTAKQWVSSFSKGHI</sequence>
<evidence type="ECO:0000259" key="3">
    <source>
        <dbReference type="Pfam" id="PF00857"/>
    </source>
</evidence>
<dbReference type="InterPro" id="IPR000868">
    <property type="entry name" value="Isochorismatase-like_dom"/>
</dbReference>
<name>A0A1S9RXT3_PENBI</name>
<protein>
    <submittedName>
        <fullName evidence="4">Isochorismatase hydrolase</fullName>
    </submittedName>
</protein>
<gene>
    <name evidence="4" type="ORF">PEBR_06361</name>
</gene>
<dbReference type="InterPro" id="IPR036380">
    <property type="entry name" value="Isochorismatase-like_sf"/>
</dbReference>
<dbReference type="AlphaFoldDB" id="A0A1S9RXT3"/>
<comment type="caution">
    <text evidence="4">The sequence shown here is derived from an EMBL/GenBank/DDBJ whole genome shotgun (WGS) entry which is preliminary data.</text>
</comment>
<proteinExistence type="inferred from homology"/>
<dbReference type="PANTHER" id="PTHR43540:SF16">
    <property type="entry name" value="ISOCHORISMATASE-LIKE DOMAIN-CONTAINING PROTEIN"/>
    <property type="match status" value="1"/>
</dbReference>
<dbReference type="InterPro" id="IPR050272">
    <property type="entry name" value="Isochorismatase-like_hydrls"/>
</dbReference>
<feature type="domain" description="Isochorismatase-like" evidence="3">
    <location>
        <begin position="5"/>
        <end position="183"/>
    </location>
</feature>
<dbReference type="SUPFAM" id="SSF52499">
    <property type="entry name" value="Isochorismatase-like hydrolases"/>
    <property type="match status" value="1"/>
</dbReference>
<dbReference type="PANTHER" id="PTHR43540">
    <property type="entry name" value="PEROXYUREIDOACRYLATE/UREIDOACRYLATE AMIDOHYDROLASE-RELATED"/>
    <property type="match status" value="1"/>
</dbReference>
<dbReference type="Proteomes" id="UP000190744">
    <property type="component" value="Unassembled WGS sequence"/>
</dbReference>
<dbReference type="CDD" id="cd00431">
    <property type="entry name" value="cysteine_hydrolases"/>
    <property type="match status" value="1"/>
</dbReference>
<dbReference type="EMBL" id="LJBN01000090">
    <property type="protein sequence ID" value="OOQ90327.1"/>
    <property type="molecule type" value="Genomic_DNA"/>
</dbReference>
<organism evidence="4 5">
    <name type="scientific">Penicillium brasilianum</name>
    <dbReference type="NCBI Taxonomy" id="104259"/>
    <lineage>
        <taxon>Eukaryota</taxon>
        <taxon>Fungi</taxon>
        <taxon>Dikarya</taxon>
        <taxon>Ascomycota</taxon>
        <taxon>Pezizomycotina</taxon>
        <taxon>Eurotiomycetes</taxon>
        <taxon>Eurotiomycetidae</taxon>
        <taxon>Eurotiales</taxon>
        <taxon>Aspergillaceae</taxon>
        <taxon>Penicillium</taxon>
    </lineage>
</organism>
<dbReference type="GO" id="GO:0016787">
    <property type="term" value="F:hydrolase activity"/>
    <property type="evidence" value="ECO:0007669"/>
    <property type="project" value="UniProtKB-KW"/>
</dbReference>
<reference evidence="5" key="1">
    <citation type="submission" date="2015-09" db="EMBL/GenBank/DDBJ databases">
        <authorList>
            <person name="Fill T.P."/>
            <person name="Baretta J.F."/>
            <person name="de Almeida L.G."/>
            <person name="Rocha M."/>
            <person name="de Souza D.H."/>
            <person name="Malavazi I."/>
            <person name="Cerdeira L.T."/>
            <person name="Hong H."/>
            <person name="Samborskyy M."/>
            <person name="de Vasconcelos A.T."/>
            <person name="Leadlay P."/>
            <person name="Rodrigues-Filho E."/>
        </authorList>
    </citation>
    <scope>NUCLEOTIDE SEQUENCE [LARGE SCALE GENOMIC DNA]</scope>
    <source>
        <strain evidence="5">LaBioMMi 136</strain>
    </source>
</reference>
<evidence type="ECO:0000313" key="5">
    <source>
        <dbReference type="Proteomes" id="UP000190744"/>
    </source>
</evidence>
<accession>A0A1S9RXT3</accession>
<evidence type="ECO:0000256" key="1">
    <source>
        <dbReference type="ARBA" id="ARBA00006336"/>
    </source>
</evidence>
<keyword evidence="2 4" id="KW-0378">Hydrolase</keyword>
<dbReference type="Gene3D" id="3.40.50.850">
    <property type="entry name" value="Isochorismatase-like"/>
    <property type="match status" value="1"/>
</dbReference>
<comment type="similarity">
    <text evidence="1">Belongs to the isochorismatase family.</text>
</comment>